<dbReference type="AlphaFoldDB" id="A0AA41KJ85"/>
<accession>A0AA41KJ85</accession>
<dbReference type="RefSeq" id="WP_162414655.1">
    <property type="nucleotide sequence ID" value="NZ_JAHQXE010000006.1"/>
</dbReference>
<reference evidence="2" key="1">
    <citation type="submission" date="2021-06" db="EMBL/GenBank/DDBJ databases">
        <title>New haloarchaea isolates fom saline soil.</title>
        <authorList>
            <person name="Duran-Viseras A."/>
            <person name="Sanchez-Porro C.S."/>
            <person name="Ventosa A."/>
        </authorList>
    </citation>
    <scope>NUCLEOTIDE SEQUENCE</scope>
    <source>
        <strain evidence="2">JCM 18369</strain>
    </source>
</reference>
<gene>
    <name evidence="2" type="ORF">KTS37_17650</name>
</gene>
<comment type="caution">
    <text evidence="2">The sequence shown here is derived from an EMBL/GenBank/DDBJ whole genome shotgun (WGS) entry which is preliminary data.</text>
</comment>
<keyword evidence="1" id="KW-1133">Transmembrane helix</keyword>
<evidence type="ECO:0000256" key="1">
    <source>
        <dbReference type="SAM" id="Phobius"/>
    </source>
</evidence>
<organism evidence="2 3">
    <name type="scientific">Haloarcula salina</name>
    <dbReference type="NCBI Taxonomy" id="1429914"/>
    <lineage>
        <taxon>Archaea</taxon>
        <taxon>Methanobacteriati</taxon>
        <taxon>Methanobacteriota</taxon>
        <taxon>Stenosarchaea group</taxon>
        <taxon>Halobacteria</taxon>
        <taxon>Halobacteriales</taxon>
        <taxon>Haloarculaceae</taxon>
        <taxon>Haloarcula</taxon>
    </lineage>
</organism>
<keyword evidence="1" id="KW-0472">Membrane</keyword>
<proteinExistence type="predicted"/>
<evidence type="ECO:0000313" key="3">
    <source>
        <dbReference type="Proteomes" id="UP001166304"/>
    </source>
</evidence>
<protein>
    <submittedName>
        <fullName evidence="2">Uncharacterized protein</fullName>
    </submittedName>
</protein>
<evidence type="ECO:0000313" key="2">
    <source>
        <dbReference type="EMBL" id="MBV0903611.1"/>
    </source>
</evidence>
<dbReference type="EMBL" id="JAHQXE010000006">
    <property type="protein sequence ID" value="MBV0903611.1"/>
    <property type="molecule type" value="Genomic_DNA"/>
</dbReference>
<feature type="transmembrane region" description="Helical" evidence="1">
    <location>
        <begin position="43"/>
        <end position="61"/>
    </location>
</feature>
<name>A0AA41KJ85_9EURY</name>
<sequence>MDSRFKWGLGTALLGLLGLALLASTGAFQALLGPDIQNRPVNLAAVGGSLLLVASGVATLVQARQTD</sequence>
<keyword evidence="3" id="KW-1185">Reference proteome</keyword>
<keyword evidence="1" id="KW-0812">Transmembrane</keyword>
<dbReference type="Proteomes" id="UP001166304">
    <property type="component" value="Unassembled WGS sequence"/>
</dbReference>